<evidence type="ECO:0000313" key="2">
    <source>
        <dbReference type="Proteomes" id="UP000620124"/>
    </source>
</evidence>
<evidence type="ECO:0000313" key="1">
    <source>
        <dbReference type="EMBL" id="KAF7341101.1"/>
    </source>
</evidence>
<organism evidence="1 2">
    <name type="scientific">Mycena venus</name>
    <dbReference type="NCBI Taxonomy" id="2733690"/>
    <lineage>
        <taxon>Eukaryota</taxon>
        <taxon>Fungi</taxon>
        <taxon>Dikarya</taxon>
        <taxon>Basidiomycota</taxon>
        <taxon>Agaricomycotina</taxon>
        <taxon>Agaricomycetes</taxon>
        <taxon>Agaricomycetidae</taxon>
        <taxon>Agaricales</taxon>
        <taxon>Marasmiineae</taxon>
        <taxon>Mycenaceae</taxon>
        <taxon>Mycena</taxon>
    </lineage>
</organism>
<dbReference type="Proteomes" id="UP000620124">
    <property type="component" value="Unassembled WGS sequence"/>
</dbReference>
<protein>
    <submittedName>
        <fullName evidence="1">Uncharacterized protein</fullName>
    </submittedName>
</protein>
<dbReference type="OrthoDB" id="2321175at2759"/>
<sequence length="460" mass="49878">MRLAAESAPESVVAVVYFLPSQFAFDGDAVRLPVCEAHILACKAAYRGRGGAENNKYHECTFRNGECAGTRCGLRVHGHGTGRYPGLLPHPRLRIPSTWARARHAHFCAQPIKCARRCAIPVLPPTDNRQPTTTSPRLSASSLAPHAKAEMFTDAKDSATLTAWLCYLLGDRSAAHISPAYSVDPFFVLEKRDAPNGPPRVFAAAGLCLSKSGGPTAVVHPLLWDDVSVVHPEGSPNKLASLLWTLLDAHPLYRWILAHEFPTDTTKSRSTASLRSCVASWTSPPRAPRTLSPPTPYYVLEEKRDTEAPLRVVAAAGLRRYELSAETAVVEPHGGHTLPTADGSPNKLASLWWILPAMGPLRQRLLAHELAVPPKGSSQYEFVDYHHSLLRFLDALPPVLNLRLAASAHLFGTGTNYTTELQIVALRAMGGGVVPHIADGMVSVKLATVKQDIIMSSLLP</sequence>
<accession>A0A8H6XIG6</accession>
<dbReference type="EMBL" id="JACAZI010000018">
    <property type="protein sequence ID" value="KAF7341101.1"/>
    <property type="molecule type" value="Genomic_DNA"/>
</dbReference>
<reference evidence="1" key="1">
    <citation type="submission" date="2020-05" db="EMBL/GenBank/DDBJ databases">
        <title>Mycena genomes resolve the evolution of fungal bioluminescence.</title>
        <authorList>
            <person name="Tsai I.J."/>
        </authorList>
    </citation>
    <scope>NUCLEOTIDE SEQUENCE</scope>
    <source>
        <strain evidence="1">CCC161011</strain>
    </source>
</reference>
<proteinExistence type="predicted"/>
<gene>
    <name evidence="1" type="ORF">MVEN_01844300</name>
</gene>
<comment type="caution">
    <text evidence="1">The sequence shown here is derived from an EMBL/GenBank/DDBJ whole genome shotgun (WGS) entry which is preliminary data.</text>
</comment>
<name>A0A8H6XIG6_9AGAR</name>
<keyword evidence="2" id="KW-1185">Reference proteome</keyword>
<dbReference type="AlphaFoldDB" id="A0A8H6XIG6"/>